<keyword evidence="4" id="KW-1185">Reference proteome</keyword>
<evidence type="ECO:0000256" key="1">
    <source>
        <dbReference type="ARBA" id="ARBA00022679"/>
    </source>
</evidence>
<feature type="region of interest" description="Disordered" evidence="2">
    <location>
        <begin position="74"/>
        <end position="124"/>
    </location>
</feature>
<dbReference type="InterPro" id="IPR051283">
    <property type="entry name" value="Sec_Metabolite_Acyltrans"/>
</dbReference>
<dbReference type="Gene3D" id="3.30.559.10">
    <property type="entry name" value="Chloramphenicol acetyltransferase-like domain"/>
    <property type="match status" value="2"/>
</dbReference>
<reference evidence="3" key="1">
    <citation type="journal article" date="2023" name="BMC Genomics">
        <title>Chromosome-level genome assemblies of Cutaneotrichosporon spp. (Trichosporonales, Basidiomycota) reveal imbalanced evolution between nucleotide sequences and chromosome synteny.</title>
        <authorList>
            <person name="Kobayashi Y."/>
            <person name="Kayamori A."/>
            <person name="Aoki K."/>
            <person name="Shiwa Y."/>
            <person name="Matsutani M."/>
            <person name="Fujita N."/>
            <person name="Sugita T."/>
            <person name="Iwasaki W."/>
            <person name="Tanaka N."/>
            <person name="Takashima M."/>
        </authorList>
    </citation>
    <scope>NUCLEOTIDE SEQUENCE</scope>
    <source>
        <strain evidence="3">HIS019</strain>
    </source>
</reference>
<dbReference type="RefSeq" id="XP_060458759.1">
    <property type="nucleotide sequence ID" value="XM_060602358.1"/>
</dbReference>
<dbReference type="GO" id="GO:0016740">
    <property type="term" value="F:transferase activity"/>
    <property type="evidence" value="ECO:0007669"/>
    <property type="project" value="UniProtKB-KW"/>
</dbReference>
<feature type="compositionally biased region" description="Pro residues" evidence="2">
    <location>
        <begin position="99"/>
        <end position="118"/>
    </location>
</feature>
<dbReference type="KEGG" id="ccac:CcaHIS019_0511220"/>
<dbReference type="InterPro" id="IPR023213">
    <property type="entry name" value="CAT-like_dom_sf"/>
</dbReference>
<dbReference type="Pfam" id="PF02458">
    <property type="entry name" value="Transferase"/>
    <property type="match status" value="1"/>
</dbReference>
<organism evidence="3 4">
    <name type="scientific">Cutaneotrichosporon cavernicola</name>
    <dbReference type="NCBI Taxonomy" id="279322"/>
    <lineage>
        <taxon>Eukaryota</taxon>
        <taxon>Fungi</taxon>
        <taxon>Dikarya</taxon>
        <taxon>Basidiomycota</taxon>
        <taxon>Agaricomycotina</taxon>
        <taxon>Tremellomycetes</taxon>
        <taxon>Trichosporonales</taxon>
        <taxon>Trichosporonaceae</taxon>
        <taxon>Cutaneotrichosporon</taxon>
    </lineage>
</organism>
<proteinExistence type="predicted"/>
<dbReference type="PANTHER" id="PTHR31896">
    <property type="entry name" value="FAMILY REGULATORY PROTEIN, PUTATIVE (AFU_ORTHOLOGUE AFUA_3G14730)-RELATED"/>
    <property type="match status" value="1"/>
</dbReference>
<dbReference type="EMBL" id="AP028216">
    <property type="protein sequence ID" value="BEI93494.1"/>
    <property type="molecule type" value="Genomic_DNA"/>
</dbReference>
<protein>
    <submittedName>
        <fullName evidence="3">Uncharacterized protein</fullName>
    </submittedName>
</protein>
<dbReference type="GeneID" id="85497364"/>
<keyword evidence="1" id="KW-0808">Transferase</keyword>
<accession>A0AA48QXF0</accession>
<evidence type="ECO:0000313" key="3">
    <source>
        <dbReference type="EMBL" id="BEI93494.1"/>
    </source>
</evidence>
<dbReference type="AlphaFoldDB" id="A0AA48QXF0"/>
<evidence type="ECO:0000256" key="2">
    <source>
        <dbReference type="SAM" id="MobiDB-lite"/>
    </source>
</evidence>
<dbReference type="Proteomes" id="UP001233271">
    <property type="component" value="Chromosome 5"/>
</dbReference>
<evidence type="ECO:0000313" key="4">
    <source>
        <dbReference type="Proteomes" id="UP001233271"/>
    </source>
</evidence>
<sequence>MDTQVLSTEHVLPARRSAACVPVPLISAPSVAAPYAQALLFYDKQGAAALDPNALSRSLAQTLSAYPQLAGRLVLPPTTPSTSFPDRPPPTTPSTSFPDRPPPTTPSTSFPDPPPPTTPSTSFPAYTRRFLRPWMEYGSDDPGFLLTFERRIGPLSAILPSPTQWDRVYDSSAIDFDLAPATAPNLSPSNPRTEKPLSGAKITLFDDGAALVVGISHVLADAGALGTFVEDWATIHALLPSQVEVAVDELVKKRRFDWETLDAYAAGDLDAAHPDPALEKLEEGLDVLRYDAWARGATHPPEAMDAKPDPAILELDAARGHKRGQPAPWGLLGTEPCKRYVLTFSASEVERITASARLHAPKASANDAFVAHLWRLITRARLQITGELEFTMACDARRRLNADDTPGCFNICLGLNSPAKEVLQDGWAERRIRAAVDGVTEERVGAWLHRRAHDLDFRREMICYPVPRAFGGFATILKGRGDGVEMGGKNGGGEKGDKWYEPGVNVMLWLEESAMERLVRDPALRGYRG</sequence>
<name>A0AA48QXF0_9TREE</name>
<gene>
    <name evidence="3" type="ORF">CcaverHIS019_0511220</name>
</gene>
<dbReference type="PANTHER" id="PTHR31896:SF64">
    <property type="entry name" value="TRICHOTHECENE 3-O-ACETYLTRANSFERASE"/>
    <property type="match status" value="1"/>
</dbReference>